<organism evidence="1 2">
    <name type="scientific">Takifugu rubripes</name>
    <name type="common">Japanese pufferfish</name>
    <name type="synonym">Fugu rubripes</name>
    <dbReference type="NCBI Taxonomy" id="31033"/>
    <lineage>
        <taxon>Eukaryota</taxon>
        <taxon>Metazoa</taxon>
        <taxon>Chordata</taxon>
        <taxon>Craniata</taxon>
        <taxon>Vertebrata</taxon>
        <taxon>Euteleostomi</taxon>
        <taxon>Actinopterygii</taxon>
        <taxon>Neopterygii</taxon>
        <taxon>Teleostei</taxon>
        <taxon>Neoteleostei</taxon>
        <taxon>Acanthomorphata</taxon>
        <taxon>Eupercaria</taxon>
        <taxon>Tetraodontiformes</taxon>
        <taxon>Tetradontoidea</taxon>
        <taxon>Tetraodontidae</taxon>
        <taxon>Takifugu</taxon>
    </lineage>
</organism>
<protein>
    <submittedName>
        <fullName evidence="1">Uncharacterized protein</fullName>
    </submittedName>
</protein>
<accession>A0A674MLG8</accession>
<sequence>MSVPAATLLKGISLFRAGCFFSWASVGSARAAAPLGPGEPRCNGSGSYGENIPAPEPFEKPGPRYLPTFIRTQARSRSVSGFKMGQDIFK</sequence>
<reference evidence="1" key="2">
    <citation type="submission" date="2025-08" db="UniProtKB">
        <authorList>
            <consortium name="Ensembl"/>
        </authorList>
    </citation>
    <scope>IDENTIFICATION</scope>
</reference>
<name>A0A674MLG8_TAKRU</name>
<dbReference type="AlphaFoldDB" id="A0A674MLG8"/>
<keyword evidence="2" id="KW-1185">Reference proteome</keyword>
<reference evidence="1 2" key="1">
    <citation type="journal article" date="2011" name="Genome Biol. Evol.">
        <title>Integration of the genetic map and genome assembly of fugu facilitates insights into distinct features of genome evolution in teleosts and mammals.</title>
        <authorList>
            <person name="Kai W."/>
            <person name="Kikuchi K."/>
            <person name="Tohari S."/>
            <person name="Chew A.K."/>
            <person name="Tay A."/>
            <person name="Fujiwara A."/>
            <person name="Hosoya S."/>
            <person name="Suetake H."/>
            <person name="Naruse K."/>
            <person name="Brenner S."/>
            <person name="Suzuki Y."/>
            <person name="Venkatesh B."/>
        </authorList>
    </citation>
    <scope>NUCLEOTIDE SEQUENCE [LARGE SCALE GENOMIC DNA]</scope>
</reference>
<evidence type="ECO:0000313" key="2">
    <source>
        <dbReference type="Proteomes" id="UP000005226"/>
    </source>
</evidence>
<proteinExistence type="predicted"/>
<dbReference type="InParanoid" id="A0A674MLG8"/>
<reference evidence="1" key="3">
    <citation type="submission" date="2025-09" db="UniProtKB">
        <authorList>
            <consortium name="Ensembl"/>
        </authorList>
    </citation>
    <scope>IDENTIFICATION</scope>
</reference>
<dbReference type="Ensembl" id="ENSTRUT00000072365.1">
    <property type="protein sequence ID" value="ENSTRUP00000061993.1"/>
    <property type="gene ID" value="ENSTRUG00000030395.1"/>
</dbReference>
<evidence type="ECO:0000313" key="1">
    <source>
        <dbReference type="Ensembl" id="ENSTRUP00000061993.1"/>
    </source>
</evidence>
<dbReference type="Proteomes" id="UP000005226">
    <property type="component" value="Chromosome 13"/>
</dbReference>